<protein>
    <submittedName>
        <fullName evidence="6">Phosphinothricin acetyltransferase</fullName>
    </submittedName>
</protein>
<dbReference type="Proteomes" id="UP000182944">
    <property type="component" value="Unassembled WGS sequence"/>
</dbReference>
<evidence type="ECO:0000313" key="6">
    <source>
        <dbReference type="EMBL" id="SDW19770.1"/>
    </source>
</evidence>
<feature type="domain" description="N-acetyltransferase" evidence="5">
    <location>
        <begin position="7"/>
        <end position="165"/>
    </location>
</feature>
<organism evidence="6 7">
    <name type="scientific">Paracoccus sanguinis</name>
    <dbReference type="NCBI Taxonomy" id="1545044"/>
    <lineage>
        <taxon>Bacteria</taxon>
        <taxon>Pseudomonadati</taxon>
        <taxon>Pseudomonadota</taxon>
        <taxon>Alphaproteobacteria</taxon>
        <taxon>Rhodobacterales</taxon>
        <taxon>Paracoccaceae</taxon>
        <taxon>Paracoccus</taxon>
    </lineage>
</organism>
<dbReference type="FunFam" id="3.40.630.30:FF:000026">
    <property type="entry name" value="Phosphinothricin acetyltransferase"/>
    <property type="match status" value="1"/>
</dbReference>
<dbReference type="CDD" id="cd04301">
    <property type="entry name" value="NAT_SF"/>
    <property type="match status" value="1"/>
</dbReference>
<evidence type="ECO:0000313" key="7">
    <source>
        <dbReference type="Proteomes" id="UP000182944"/>
    </source>
</evidence>
<dbReference type="InterPro" id="IPR000182">
    <property type="entry name" value="GNAT_dom"/>
</dbReference>
<proteinExistence type="predicted"/>
<dbReference type="Pfam" id="PF00583">
    <property type="entry name" value="Acetyltransf_1"/>
    <property type="match status" value="1"/>
</dbReference>
<dbReference type="InterPro" id="IPR016181">
    <property type="entry name" value="Acyl_CoA_acyltransferase"/>
</dbReference>
<dbReference type="PROSITE" id="PS51186">
    <property type="entry name" value="GNAT"/>
    <property type="match status" value="1"/>
</dbReference>
<dbReference type="STRING" id="1545044.SAMN05444276_101374"/>
<dbReference type="GO" id="GO:0016747">
    <property type="term" value="F:acyltransferase activity, transferring groups other than amino-acyl groups"/>
    <property type="evidence" value="ECO:0007669"/>
    <property type="project" value="InterPro"/>
</dbReference>
<dbReference type="Gene3D" id="3.40.630.30">
    <property type="match status" value="1"/>
</dbReference>
<evidence type="ECO:0000259" key="5">
    <source>
        <dbReference type="PROSITE" id="PS51186"/>
    </source>
</evidence>
<reference evidence="7" key="1">
    <citation type="submission" date="2016-10" db="EMBL/GenBank/DDBJ databases">
        <authorList>
            <person name="Varghese N."/>
            <person name="Submissions S."/>
        </authorList>
    </citation>
    <scope>NUCLEOTIDE SEQUENCE [LARGE SCALE GENOMIC DNA]</scope>
    <source>
        <strain evidence="7">DSM 29303</strain>
    </source>
</reference>
<dbReference type="PANTHER" id="PTHR43072">
    <property type="entry name" value="N-ACETYLTRANSFERASE"/>
    <property type="match status" value="1"/>
</dbReference>
<keyword evidence="7" id="KW-1185">Reference proteome</keyword>
<dbReference type="RefSeq" id="WP_170835569.1">
    <property type="nucleotide sequence ID" value="NZ_FNNA01000001.1"/>
</dbReference>
<keyword evidence="2" id="KW-0012">Acyltransferase</keyword>
<dbReference type="AlphaFoldDB" id="A0A1H2RKS1"/>
<evidence type="ECO:0000256" key="3">
    <source>
        <dbReference type="ARBA" id="ARBA00050603"/>
    </source>
</evidence>
<gene>
    <name evidence="6" type="ORF">SAMN05444276_101374</name>
</gene>
<evidence type="ECO:0000256" key="1">
    <source>
        <dbReference type="ARBA" id="ARBA00022679"/>
    </source>
</evidence>
<comment type="catalytic activity">
    <reaction evidence="4">
        <text>L-methionine sulfone + acetyl-CoA = N-acetyl-L-methionine sulfone + CoA + H(+)</text>
        <dbReference type="Rhea" id="RHEA:47656"/>
        <dbReference type="ChEBI" id="CHEBI:15378"/>
        <dbReference type="ChEBI" id="CHEBI:57287"/>
        <dbReference type="ChEBI" id="CHEBI:57288"/>
        <dbReference type="ChEBI" id="CHEBI:87824"/>
        <dbReference type="ChEBI" id="CHEBI:87825"/>
    </reaction>
</comment>
<sequence>MALAASVTIREAGPADAGAIAAIYNDAVTGTTAVWNLTPVDAANRAAWMEGRQAAGYPVLVATGAGGAVLGYASFGDWRAFDGYRFTVEHSVYVRADVRGGGIGAALLTALIDRARALGKHVMVAGIAVENTGSIRLHERMGFRQTGHLPQVGAKFGRWLDLAFLQLELDDRPAPGPDPAPDAP</sequence>
<dbReference type="SUPFAM" id="SSF55729">
    <property type="entry name" value="Acyl-CoA N-acyltransferases (Nat)"/>
    <property type="match status" value="1"/>
</dbReference>
<dbReference type="PANTHER" id="PTHR43072:SF23">
    <property type="entry name" value="UPF0039 PROTEIN C11D3.02C"/>
    <property type="match status" value="1"/>
</dbReference>
<evidence type="ECO:0000256" key="2">
    <source>
        <dbReference type="ARBA" id="ARBA00023315"/>
    </source>
</evidence>
<accession>A0A1H2RKS1</accession>
<comment type="catalytic activity">
    <reaction evidence="3">
        <text>L-methionine sulfoximine + acetyl-CoA = N-acetyl-L-methionine sulfoximine + CoA + H(+)</text>
        <dbReference type="Rhea" id="RHEA:47660"/>
        <dbReference type="ChEBI" id="CHEBI:15378"/>
        <dbReference type="ChEBI" id="CHEBI:57287"/>
        <dbReference type="ChEBI" id="CHEBI:57288"/>
        <dbReference type="ChEBI" id="CHEBI:87826"/>
        <dbReference type="ChEBI" id="CHEBI:87827"/>
    </reaction>
</comment>
<dbReference type="EMBL" id="FNNA01000001">
    <property type="protein sequence ID" value="SDW19770.1"/>
    <property type="molecule type" value="Genomic_DNA"/>
</dbReference>
<name>A0A1H2RKS1_9RHOB</name>
<evidence type="ECO:0000256" key="4">
    <source>
        <dbReference type="ARBA" id="ARBA00051334"/>
    </source>
</evidence>
<keyword evidence="1 6" id="KW-0808">Transferase</keyword>